<reference evidence="5" key="1">
    <citation type="submission" date="2025-08" db="UniProtKB">
        <authorList>
            <consortium name="Ensembl"/>
        </authorList>
    </citation>
    <scope>IDENTIFICATION</scope>
</reference>
<dbReference type="InterPro" id="IPR038106">
    <property type="entry name" value="NFRKB_winged_sf"/>
</dbReference>
<dbReference type="PROSITE" id="PS51916">
    <property type="entry name" value="DEUBAD"/>
    <property type="match status" value="1"/>
</dbReference>
<feature type="compositionally biased region" description="Low complexity" evidence="3">
    <location>
        <begin position="225"/>
        <end position="235"/>
    </location>
</feature>
<evidence type="ECO:0000313" key="6">
    <source>
        <dbReference type="Proteomes" id="UP000472277"/>
    </source>
</evidence>
<dbReference type="InterPro" id="IPR024867">
    <property type="entry name" value="NFRKB"/>
</dbReference>
<protein>
    <submittedName>
        <fullName evidence="5">Nuclear factor related to kappaB binding protein</fullName>
    </submittedName>
</protein>
<dbReference type="Proteomes" id="UP000472277">
    <property type="component" value="Chromosome 12"/>
</dbReference>
<keyword evidence="2" id="KW-0539">Nucleus</keyword>
<accession>A0A674BPN8</accession>
<feature type="compositionally biased region" description="Basic and acidic residues" evidence="3">
    <location>
        <begin position="242"/>
        <end position="252"/>
    </location>
</feature>
<dbReference type="GO" id="GO:0002020">
    <property type="term" value="F:protease binding"/>
    <property type="evidence" value="ECO:0007669"/>
    <property type="project" value="TreeGrafter"/>
</dbReference>
<feature type="region of interest" description="Disordered" evidence="3">
    <location>
        <begin position="199"/>
        <end position="252"/>
    </location>
</feature>
<dbReference type="CDD" id="cd21865">
    <property type="entry name" value="DEUBAD_NFRKB"/>
    <property type="match status" value="1"/>
</dbReference>
<dbReference type="Ensembl" id="ENSSTUT00000077683.1">
    <property type="protein sequence ID" value="ENSSTUP00000073193.1"/>
    <property type="gene ID" value="ENSSTUG00000031824.1"/>
</dbReference>
<proteinExistence type="predicted"/>
<reference evidence="5" key="2">
    <citation type="submission" date="2025-09" db="UniProtKB">
        <authorList>
            <consortium name="Ensembl"/>
        </authorList>
    </citation>
    <scope>IDENTIFICATION</scope>
</reference>
<evidence type="ECO:0000256" key="3">
    <source>
        <dbReference type="SAM" id="MobiDB-lite"/>
    </source>
</evidence>
<evidence type="ECO:0000313" key="5">
    <source>
        <dbReference type="Ensembl" id="ENSSTUP00000073193.1"/>
    </source>
</evidence>
<feature type="domain" description="DEUBAD" evidence="4">
    <location>
        <begin position="36"/>
        <end position="153"/>
    </location>
</feature>
<sequence length="459" mass="52542">MDALDHMLTDPLDSGEGNDGRITEECMLGNCQVSLPEDLLEDPEIFFSVLSESTWSEVLTDDQRQHLRQLLPHFQEDNTSEQDSTISKLFNKQNFCFGNPLHLAQKLFQDGHFNPEVVKYRQLCAKSQKKRQLNSLQQYYHKLLKQILVSRKELLELAVRSGPDIAVNRKYPTQTHGEVQEQRVRGRVCRILREVKTECGDSNASSDDDDTASWLPTPQSPSSPTPTVSVRVLPSLSTQDMKTTDKQELGEKDMRAMLRRHREKRRRQPDHPDLMTSDIRLGDMMSRVNIGRKGSMMTLFDLALPKRKMREERRKKKMRTIKVESEDPCEALMPSEAPAPSVNITAALPETPVTPLPIYMFSLNPWFSSASCWSEMVLPALHFLAGETKVGMLVLPSGFTPYVAFRENSQRWKWIGPSQDGEKDLSALWQLWTDFVVRPSTGDERHVFQVQVRVTSLPF</sequence>
<name>A0A674BPN8_SALTR</name>
<dbReference type="GeneTree" id="ENSGT00390000016213"/>
<dbReference type="InterPro" id="IPR044867">
    <property type="entry name" value="DEUBAD_dom"/>
</dbReference>
<dbReference type="GO" id="GO:0031011">
    <property type="term" value="C:Ino80 complex"/>
    <property type="evidence" value="ECO:0007669"/>
    <property type="project" value="InterPro"/>
</dbReference>
<evidence type="ECO:0000256" key="2">
    <source>
        <dbReference type="ARBA" id="ARBA00023242"/>
    </source>
</evidence>
<dbReference type="InterPro" id="IPR025220">
    <property type="entry name" value="NFRKB_WH_1"/>
</dbReference>
<dbReference type="PANTHER" id="PTHR13052:SF3">
    <property type="entry name" value="NUCLEAR FACTOR RELATED TO KAPPA-B-BINDING PROTEIN"/>
    <property type="match status" value="1"/>
</dbReference>
<dbReference type="Gene3D" id="1.10.10.2430">
    <property type="entry name" value="NFRKB winged helix-like domain"/>
    <property type="match status" value="1"/>
</dbReference>
<evidence type="ECO:0000256" key="1">
    <source>
        <dbReference type="ARBA" id="ARBA00004123"/>
    </source>
</evidence>
<organism evidence="5 6">
    <name type="scientific">Salmo trutta</name>
    <name type="common">Brown trout</name>
    <dbReference type="NCBI Taxonomy" id="8032"/>
    <lineage>
        <taxon>Eukaryota</taxon>
        <taxon>Metazoa</taxon>
        <taxon>Chordata</taxon>
        <taxon>Craniata</taxon>
        <taxon>Vertebrata</taxon>
        <taxon>Euteleostomi</taxon>
        <taxon>Actinopterygii</taxon>
        <taxon>Neopterygii</taxon>
        <taxon>Teleostei</taxon>
        <taxon>Protacanthopterygii</taxon>
        <taxon>Salmoniformes</taxon>
        <taxon>Salmonidae</taxon>
        <taxon>Salmoninae</taxon>
        <taxon>Salmo</taxon>
    </lineage>
</organism>
<dbReference type="AlphaFoldDB" id="A0A674BPN8"/>
<dbReference type="PANTHER" id="PTHR13052">
    <property type="entry name" value="NFRKB-RELATED"/>
    <property type="match status" value="1"/>
</dbReference>
<dbReference type="Pfam" id="PF14465">
    <property type="entry name" value="WHD_1st_NFRKB"/>
    <property type="match status" value="1"/>
</dbReference>
<keyword evidence="6" id="KW-1185">Reference proteome</keyword>
<gene>
    <name evidence="5" type="primary">NFRKB</name>
    <name evidence="5" type="synonym">LOC115204349</name>
</gene>
<comment type="subcellular location">
    <subcellularLocation>
        <location evidence="1">Nucleus</location>
    </subcellularLocation>
</comment>
<evidence type="ECO:0000259" key="4">
    <source>
        <dbReference type="PROSITE" id="PS51916"/>
    </source>
</evidence>